<sequence>MDIKKLVFASCTFAMLSSCSLLTTKVDGSPRFWQCSAESSFGQRVVITDSSKYQATKRALDECNRGYGQCSTTGCEPLEFDF</sequence>
<dbReference type="PROSITE" id="PS51257">
    <property type="entry name" value="PROKAR_LIPOPROTEIN"/>
    <property type="match status" value="1"/>
</dbReference>
<keyword evidence="2" id="KW-1185">Reference proteome</keyword>
<evidence type="ECO:0008006" key="3">
    <source>
        <dbReference type="Google" id="ProtNLM"/>
    </source>
</evidence>
<name>A0A7Z6ZT22_9GAMM</name>
<evidence type="ECO:0000313" key="1">
    <source>
        <dbReference type="EMBL" id="RUO40766.1"/>
    </source>
</evidence>
<proteinExistence type="predicted"/>
<dbReference type="AlphaFoldDB" id="A0A7Z6ZT22"/>
<accession>A0A7Z6ZT22</accession>
<organism evidence="1 2">
    <name type="scientific">Pseudidiomarina aestuarii</name>
    <dbReference type="NCBI Taxonomy" id="624146"/>
    <lineage>
        <taxon>Bacteria</taxon>
        <taxon>Pseudomonadati</taxon>
        <taxon>Pseudomonadota</taxon>
        <taxon>Gammaproteobacteria</taxon>
        <taxon>Alteromonadales</taxon>
        <taxon>Idiomarinaceae</taxon>
        <taxon>Pseudidiomarina</taxon>
    </lineage>
</organism>
<gene>
    <name evidence="1" type="ORF">CWE22_00740</name>
</gene>
<dbReference type="RefSeq" id="WP_169929499.1">
    <property type="nucleotide sequence ID" value="NZ_PIPR01000001.1"/>
</dbReference>
<reference evidence="2" key="1">
    <citation type="journal article" date="2018" name="Front. Microbiol.">
        <title>Genome-Based Analysis Reveals the Taxonomy and Diversity of the Family Idiomarinaceae.</title>
        <authorList>
            <person name="Liu Y."/>
            <person name="Lai Q."/>
            <person name="Shao Z."/>
        </authorList>
    </citation>
    <scope>NUCLEOTIDE SEQUENCE [LARGE SCALE GENOMIC DNA]</scope>
    <source>
        <strain evidence="2">KYW314</strain>
    </source>
</reference>
<dbReference type="EMBL" id="PIPR01000001">
    <property type="protein sequence ID" value="RUO40766.1"/>
    <property type="molecule type" value="Genomic_DNA"/>
</dbReference>
<dbReference type="Proteomes" id="UP000287766">
    <property type="component" value="Unassembled WGS sequence"/>
</dbReference>
<protein>
    <recommendedName>
        <fullName evidence="3">DUF4189 domain-containing protein</fullName>
    </recommendedName>
</protein>
<comment type="caution">
    <text evidence="1">The sequence shown here is derived from an EMBL/GenBank/DDBJ whole genome shotgun (WGS) entry which is preliminary data.</text>
</comment>
<evidence type="ECO:0000313" key="2">
    <source>
        <dbReference type="Proteomes" id="UP000287766"/>
    </source>
</evidence>